<name>A0A367F842_9ACTN</name>
<gene>
    <name evidence="1" type="ORF">DQ384_29235</name>
</gene>
<sequence length="195" mass="22129">MWDTFPVEGQRDLLREHGLHDLFSGQWVQTEDVGDVVRRLGVDPASGVVCDFPTAMRSYDRYSDEIVVWLGEHAPGWAHMLTLSGTAPPKEVIDTLSAGRRRVFDVFFIWETGHLNNRYTYDGVCIGDVSPPYPGGVGEVEEFTPYSRGLELGDGMSTAEVFDRILCMVGRITGRFIDRDWFSSPRTLYRLPRKH</sequence>
<dbReference type="AlphaFoldDB" id="A0A367F842"/>
<proteinExistence type="predicted"/>
<dbReference type="OrthoDB" id="3526231at2"/>
<dbReference type="Proteomes" id="UP000253094">
    <property type="component" value="Unassembled WGS sequence"/>
</dbReference>
<dbReference type="RefSeq" id="WP_114032096.1">
    <property type="nucleotide sequence ID" value="NZ_QOIL01000019.1"/>
</dbReference>
<organism evidence="1 2">
    <name type="scientific">Sphaerisporangium album</name>
    <dbReference type="NCBI Taxonomy" id="509200"/>
    <lineage>
        <taxon>Bacteria</taxon>
        <taxon>Bacillati</taxon>
        <taxon>Actinomycetota</taxon>
        <taxon>Actinomycetes</taxon>
        <taxon>Streptosporangiales</taxon>
        <taxon>Streptosporangiaceae</taxon>
        <taxon>Sphaerisporangium</taxon>
    </lineage>
</organism>
<comment type="caution">
    <text evidence="1">The sequence shown here is derived from an EMBL/GenBank/DDBJ whole genome shotgun (WGS) entry which is preliminary data.</text>
</comment>
<protein>
    <submittedName>
        <fullName evidence="1">Uncharacterized protein</fullName>
    </submittedName>
</protein>
<reference evidence="1 2" key="1">
    <citation type="submission" date="2018-06" db="EMBL/GenBank/DDBJ databases">
        <title>Sphaerisporangium craniellae sp. nov., isolated from a marine sponge in the South China Sea.</title>
        <authorList>
            <person name="Li L."/>
        </authorList>
    </citation>
    <scope>NUCLEOTIDE SEQUENCE [LARGE SCALE GENOMIC DNA]</scope>
    <source>
        <strain evidence="1 2">CCTCC AA 208026</strain>
    </source>
</reference>
<evidence type="ECO:0000313" key="1">
    <source>
        <dbReference type="EMBL" id="RCG26524.1"/>
    </source>
</evidence>
<accession>A0A367F842</accession>
<evidence type="ECO:0000313" key="2">
    <source>
        <dbReference type="Proteomes" id="UP000253094"/>
    </source>
</evidence>
<keyword evidence="2" id="KW-1185">Reference proteome</keyword>
<dbReference type="EMBL" id="QOIL01000019">
    <property type="protein sequence ID" value="RCG26524.1"/>
    <property type="molecule type" value="Genomic_DNA"/>
</dbReference>